<evidence type="ECO:0000313" key="2">
    <source>
        <dbReference type="Proteomes" id="UP000064921"/>
    </source>
</evidence>
<evidence type="ECO:0000313" key="1">
    <source>
        <dbReference type="EMBL" id="ALV29701.1"/>
    </source>
</evidence>
<dbReference type="KEGG" id="pphr:APZ00_23840"/>
<dbReference type="PATRIC" id="fig|121719.5.peg.181"/>
<reference evidence="1 2" key="1">
    <citation type="submission" date="2015-10" db="EMBL/GenBank/DDBJ databases">
        <title>The world's first case of liver abscess caused by Pannonibacter phragmitetus.</title>
        <authorList>
            <person name="Ming D."/>
            <person name="Wang M."/>
            <person name="Zhou Y."/>
            <person name="Jiang T."/>
            <person name="Hu S."/>
        </authorList>
    </citation>
    <scope>NUCLEOTIDE SEQUENCE [LARGE SCALE GENOMIC DNA]</scope>
    <source>
        <strain evidence="1 2">31801</strain>
    </source>
</reference>
<name>A0A0L0J600_9HYPH</name>
<keyword evidence="2" id="KW-1185">Reference proteome</keyword>
<dbReference type="AlphaFoldDB" id="A0A0L0J600"/>
<dbReference type="Proteomes" id="UP000064921">
    <property type="component" value="Chromosome"/>
</dbReference>
<sequence length="341" mass="38017">MPSFDGGHYFLTVLVPVRTDLLPQTKVTDELLERDDNTPVSYADQLRSTLSTLPVALQSPATIHTGIQSFFARNLRTHLTRFVVIETPMYNGRNPQDSIYASIAATDLTQPQPQDQLSCPFLLWAVDFDPVDPKAPPSEEPAAYLRELWAQMQPMLHDVFINCYGFADRVKDADSFARYILDCQVETTMPFNDYWITPPPLPSLGGFFSFYAFPAILAGAAFVLGLIGWLISGLFGVDPFLWMAASTWGWITCGGFISLLLLAVFAYVLVLRRGAVPFPPAPNSDLRSVLKAIYLQRHFTRFMIANQGLDDETLYRNFGEFITQHQPANVSAPTQPPGVIG</sequence>
<accession>A0A0L0J600</accession>
<gene>
    <name evidence="1" type="ORF">APZ00_23840</name>
</gene>
<dbReference type="STRING" id="121719.APZ00_23840"/>
<dbReference type="EMBL" id="CP013068">
    <property type="protein sequence ID" value="ALV29701.1"/>
    <property type="molecule type" value="Genomic_DNA"/>
</dbReference>
<protein>
    <submittedName>
        <fullName evidence="1">Uncharacterized protein</fullName>
    </submittedName>
</protein>
<organism evidence="1 2">
    <name type="scientific">Pannonibacter phragmitetus</name>
    <dbReference type="NCBI Taxonomy" id="121719"/>
    <lineage>
        <taxon>Bacteria</taxon>
        <taxon>Pseudomonadati</taxon>
        <taxon>Pseudomonadota</taxon>
        <taxon>Alphaproteobacteria</taxon>
        <taxon>Hyphomicrobiales</taxon>
        <taxon>Stappiaceae</taxon>
        <taxon>Pannonibacter</taxon>
    </lineage>
</organism>
<proteinExistence type="predicted"/>
<dbReference type="RefSeq" id="WP_050471002.1">
    <property type="nucleotide sequence ID" value="NZ_CM011124.1"/>
</dbReference>